<protein>
    <recommendedName>
        <fullName evidence="4">Nuclear pore localisation protein NPL4 C-terminal domain-containing protein</fullName>
    </recommendedName>
</protein>
<dbReference type="Proteomes" id="UP000002630">
    <property type="component" value="Linkage Group LG15"/>
</dbReference>
<name>D8LMW6_ECTSI</name>
<dbReference type="GO" id="GO:0031625">
    <property type="term" value="F:ubiquitin protein ligase binding"/>
    <property type="evidence" value="ECO:0007669"/>
    <property type="project" value="TreeGrafter"/>
</dbReference>
<keyword evidence="3" id="KW-1185">Reference proteome</keyword>
<dbReference type="STRING" id="2880.D8LMW6"/>
<dbReference type="EMBL" id="FN649740">
    <property type="protein sequence ID" value="CBN74767.1"/>
    <property type="molecule type" value="Genomic_DNA"/>
</dbReference>
<dbReference type="InterPro" id="IPR016563">
    <property type="entry name" value="Npl4"/>
</dbReference>
<dbReference type="InParanoid" id="D8LMW6"/>
<dbReference type="AlphaFoldDB" id="D8LMW6"/>
<feature type="compositionally biased region" description="Basic residues" evidence="1">
    <location>
        <begin position="36"/>
        <end position="46"/>
    </location>
</feature>
<dbReference type="GO" id="GO:0006511">
    <property type="term" value="P:ubiquitin-dependent protein catabolic process"/>
    <property type="evidence" value="ECO:0007669"/>
    <property type="project" value="InterPro"/>
</dbReference>
<organism evidence="2 3">
    <name type="scientific">Ectocarpus siliculosus</name>
    <name type="common">Brown alga</name>
    <name type="synonym">Conferva siliculosa</name>
    <dbReference type="NCBI Taxonomy" id="2880"/>
    <lineage>
        <taxon>Eukaryota</taxon>
        <taxon>Sar</taxon>
        <taxon>Stramenopiles</taxon>
        <taxon>Ochrophyta</taxon>
        <taxon>PX clade</taxon>
        <taxon>Phaeophyceae</taxon>
        <taxon>Ectocarpales</taxon>
        <taxon>Ectocarpaceae</taxon>
        <taxon>Ectocarpus</taxon>
    </lineage>
</organism>
<gene>
    <name evidence="2" type="ORF">Esi_0041_0124</name>
</gene>
<feature type="compositionally biased region" description="Polar residues" evidence="1">
    <location>
        <begin position="19"/>
        <end position="29"/>
    </location>
</feature>
<evidence type="ECO:0000313" key="3">
    <source>
        <dbReference type="Proteomes" id="UP000002630"/>
    </source>
</evidence>
<evidence type="ECO:0000313" key="2">
    <source>
        <dbReference type="EMBL" id="CBN74767.1"/>
    </source>
</evidence>
<proteinExistence type="predicted"/>
<dbReference type="PANTHER" id="PTHR12710">
    <property type="entry name" value="NUCLEAR PROTEIN LOCALIZATION 4"/>
    <property type="match status" value="1"/>
</dbReference>
<feature type="region of interest" description="Disordered" evidence="1">
    <location>
        <begin position="19"/>
        <end position="48"/>
    </location>
</feature>
<dbReference type="OrthoDB" id="10251089at2759"/>
<accession>D8LMW6</accession>
<evidence type="ECO:0000256" key="1">
    <source>
        <dbReference type="SAM" id="MobiDB-lite"/>
    </source>
</evidence>
<dbReference type="PANTHER" id="PTHR12710:SF0">
    <property type="entry name" value="NUCLEAR PROTEIN LOCALIZATION PROTEIN 4 HOMOLOG"/>
    <property type="match status" value="1"/>
</dbReference>
<sequence length="478" mass="50870">MQAPTRATSTAARCRWRRQPQSYHTHQAPLNNNNNIRRKKPPRRRSSSSAFSTSLSLVLLLAVCCWCGRAAAAAAPGSPLTLRVRMPDGAVKRVKATGADTIDGILGKLGMEKGDGGSGEGLSTDASAGSSTADGATSVAALGLGNGDFLYVKSDSAARAAAKAKSDALGRMKAAVVGDKTGGSKFVPFPQHARPPPPRATKRVKTWQDIEAMQAQTFSLKPQKDSNVKKISVEQSAMDDFVGYLKQTGLRKHRCALLFGRVSPSTNGVKREHFMAAADVATAAALQLMSMADKGKEEGVLVATVTVPVNATTGEMATEAFSVSNQTVQMFSEGVLGHHQPEPTAGRVATTAAVKEGSKETTTPETLGLICNVAIVQHEGVLQTRFPSANRSKAASLSDLKECLFGKIGSKAAAKNQKKQKQPSFLKRLSDFQLLLFLSRQMGFSRDFEELCSVVQKRDGKSPALDKLKVVLENLCDA</sequence>
<evidence type="ECO:0008006" key="4">
    <source>
        <dbReference type="Google" id="ProtNLM"/>
    </source>
</evidence>
<dbReference type="GO" id="GO:0005634">
    <property type="term" value="C:nucleus"/>
    <property type="evidence" value="ECO:0007669"/>
    <property type="project" value="TreeGrafter"/>
</dbReference>
<dbReference type="OMA" id="QPSAMAW"/>
<dbReference type="EMBL" id="FN648608">
    <property type="protein sequence ID" value="CBN74767.1"/>
    <property type="molecule type" value="Genomic_DNA"/>
</dbReference>
<dbReference type="GO" id="GO:0043130">
    <property type="term" value="F:ubiquitin binding"/>
    <property type="evidence" value="ECO:0007669"/>
    <property type="project" value="TreeGrafter"/>
</dbReference>
<reference evidence="2 3" key="1">
    <citation type="journal article" date="2010" name="Nature">
        <title>The Ectocarpus genome and the independent evolution of multicellularity in brown algae.</title>
        <authorList>
            <person name="Cock J.M."/>
            <person name="Sterck L."/>
            <person name="Rouze P."/>
            <person name="Scornet D."/>
            <person name="Allen A.E."/>
            <person name="Amoutzias G."/>
            <person name="Anthouard V."/>
            <person name="Artiguenave F."/>
            <person name="Aury J.M."/>
            <person name="Badger J.H."/>
            <person name="Beszteri B."/>
            <person name="Billiau K."/>
            <person name="Bonnet E."/>
            <person name="Bothwell J.H."/>
            <person name="Bowler C."/>
            <person name="Boyen C."/>
            <person name="Brownlee C."/>
            <person name="Carrano C.J."/>
            <person name="Charrier B."/>
            <person name="Cho G.Y."/>
            <person name="Coelho S.M."/>
            <person name="Collen J."/>
            <person name="Corre E."/>
            <person name="Da Silva C."/>
            <person name="Delage L."/>
            <person name="Delaroque N."/>
            <person name="Dittami S.M."/>
            <person name="Doulbeau S."/>
            <person name="Elias M."/>
            <person name="Farnham G."/>
            <person name="Gachon C.M."/>
            <person name="Gschloessl B."/>
            <person name="Heesch S."/>
            <person name="Jabbari K."/>
            <person name="Jubin C."/>
            <person name="Kawai H."/>
            <person name="Kimura K."/>
            <person name="Kloareg B."/>
            <person name="Kupper F.C."/>
            <person name="Lang D."/>
            <person name="Le Bail A."/>
            <person name="Leblanc C."/>
            <person name="Lerouge P."/>
            <person name="Lohr M."/>
            <person name="Lopez P.J."/>
            <person name="Martens C."/>
            <person name="Maumus F."/>
            <person name="Michel G."/>
            <person name="Miranda-Saavedra D."/>
            <person name="Morales J."/>
            <person name="Moreau H."/>
            <person name="Motomura T."/>
            <person name="Nagasato C."/>
            <person name="Napoli C.A."/>
            <person name="Nelson D.R."/>
            <person name="Nyvall-Collen P."/>
            <person name="Peters A.F."/>
            <person name="Pommier C."/>
            <person name="Potin P."/>
            <person name="Poulain J."/>
            <person name="Quesneville H."/>
            <person name="Read B."/>
            <person name="Rensing S.A."/>
            <person name="Ritter A."/>
            <person name="Rousvoal S."/>
            <person name="Samanta M."/>
            <person name="Samson G."/>
            <person name="Schroeder D.C."/>
            <person name="Segurens B."/>
            <person name="Strittmatter M."/>
            <person name="Tonon T."/>
            <person name="Tregear J.W."/>
            <person name="Valentin K."/>
            <person name="von Dassow P."/>
            <person name="Yamagishi T."/>
            <person name="Van de Peer Y."/>
            <person name="Wincker P."/>
        </authorList>
    </citation>
    <scope>NUCLEOTIDE SEQUENCE [LARGE SCALE GENOMIC DNA]</scope>
    <source>
        <strain evidence="3">Ec32 / CCAP1310/4</strain>
    </source>
</reference>